<dbReference type="Proteomes" id="UP001233172">
    <property type="component" value="Unassembled WGS sequence"/>
</dbReference>
<gene>
    <name evidence="2" type="ORF">Bpfe_027870</name>
</gene>
<feature type="region of interest" description="Disordered" evidence="1">
    <location>
        <begin position="456"/>
        <end position="513"/>
    </location>
</feature>
<reference evidence="2" key="2">
    <citation type="submission" date="2023-04" db="EMBL/GenBank/DDBJ databases">
        <authorList>
            <person name="Bu L."/>
            <person name="Lu L."/>
            <person name="Laidemitt M.R."/>
            <person name="Zhang S.M."/>
            <person name="Mutuku M."/>
            <person name="Mkoji G."/>
            <person name="Steinauer M."/>
            <person name="Loker E.S."/>
        </authorList>
    </citation>
    <scope>NUCLEOTIDE SEQUENCE</scope>
    <source>
        <strain evidence="2">KasaAsao</strain>
        <tissue evidence="2">Whole Snail</tissue>
    </source>
</reference>
<reference evidence="2" key="1">
    <citation type="journal article" date="2023" name="PLoS Negl. Trop. Dis.">
        <title>A genome sequence for Biomphalaria pfeifferi, the major vector snail for the human-infecting parasite Schistosoma mansoni.</title>
        <authorList>
            <person name="Bu L."/>
            <person name="Lu L."/>
            <person name="Laidemitt M.R."/>
            <person name="Zhang S.M."/>
            <person name="Mutuku M."/>
            <person name="Mkoji G."/>
            <person name="Steinauer M."/>
            <person name="Loker E.S."/>
        </authorList>
    </citation>
    <scope>NUCLEOTIDE SEQUENCE</scope>
    <source>
        <strain evidence="2">KasaAsao</strain>
    </source>
</reference>
<protein>
    <submittedName>
        <fullName evidence="2">Uncharacterized protein</fullName>
    </submittedName>
</protein>
<comment type="caution">
    <text evidence="2">The sequence shown here is derived from an EMBL/GenBank/DDBJ whole genome shotgun (WGS) entry which is preliminary data.</text>
</comment>
<proteinExistence type="predicted"/>
<evidence type="ECO:0000313" key="3">
    <source>
        <dbReference type="Proteomes" id="UP001233172"/>
    </source>
</evidence>
<feature type="compositionally biased region" description="Polar residues" evidence="1">
    <location>
        <begin position="494"/>
        <end position="503"/>
    </location>
</feature>
<evidence type="ECO:0000256" key="1">
    <source>
        <dbReference type="SAM" id="MobiDB-lite"/>
    </source>
</evidence>
<dbReference type="EMBL" id="JASAOG010000234">
    <property type="protein sequence ID" value="KAK0042720.1"/>
    <property type="molecule type" value="Genomic_DNA"/>
</dbReference>
<dbReference type="AlphaFoldDB" id="A0AAD8AXB8"/>
<name>A0AAD8AXB8_BIOPF</name>
<feature type="compositionally biased region" description="Polar residues" evidence="1">
    <location>
        <begin position="473"/>
        <end position="485"/>
    </location>
</feature>
<organism evidence="2 3">
    <name type="scientific">Biomphalaria pfeifferi</name>
    <name type="common">Bloodfluke planorb</name>
    <name type="synonym">Freshwater snail</name>
    <dbReference type="NCBI Taxonomy" id="112525"/>
    <lineage>
        <taxon>Eukaryota</taxon>
        <taxon>Metazoa</taxon>
        <taxon>Spiralia</taxon>
        <taxon>Lophotrochozoa</taxon>
        <taxon>Mollusca</taxon>
        <taxon>Gastropoda</taxon>
        <taxon>Heterobranchia</taxon>
        <taxon>Euthyneura</taxon>
        <taxon>Panpulmonata</taxon>
        <taxon>Hygrophila</taxon>
        <taxon>Lymnaeoidea</taxon>
        <taxon>Planorbidae</taxon>
        <taxon>Biomphalaria</taxon>
    </lineage>
</organism>
<keyword evidence="3" id="KW-1185">Reference proteome</keyword>
<accession>A0AAD8AXB8</accession>
<evidence type="ECO:0000313" key="2">
    <source>
        <dbReference type="EMBL" id="KAK0042720.1"/>
    </source>
</evidence>
<sequence>MSNVNLCPNEVLHQPCNDADINFSKCITELQFLNSHLLDPTFVVNVPTNEDGKPLGSLCSLNLPVLSRLRSKDADQVDCAGARDVAVAGETDAKEGLTLTCLPSMACRSYIDEYKTSKYLDTGRMKDTGALADRSAHPLQKKSLPPVTWLQYETPPWQKNVKAPQATKKKTKRVMWKPSKATLIFSEQCCANFPERHFDRDACLEEDESSFPTEHKLATSEDLRRAMKFVKTREKIYDQNRTRKNISFLTMSREMFSKTHNSLSLKSRMELQLKYRQIMSRLKRQEYLQWECEAMARSGHTDKDQLQQPFENTSGRFMPFQSSRDLGRPGRFKSKVCRYKNSPGRARVALVHPPESRNTTLIRRTEATKKLSACSLSKQLSPTSTIRLIKCNQFNQLSPLSSNILIKCNQFIQASPASSNRLVTCNESNQASPLPMMPNIVKAQILPQYELGDVDVPPECQGEAGQHGDGPPTITSDDPSQSVNTEALMRKKAQNSCATSNPPGDTEVDSTKHPERCSCRSCVKTAEWINSIVIPSLKSLDLTSDGGGSSKVMFSLPYTFDGGDSVTGEECQEEIHDATSDMVKISEYSSLAQD</sequence>